<dbReference type="PANTHER" id="PTHR13939:SF0">
    <property type="entry name" value="NMN AMIDOHYDROLASE-LIKE PROTEIN YFAY"/>
    <property type="match status" value="1"/>
</dbReference>
<dbReference type="Pfam" id="PF00994">
    <property type="entry name" value="MoCF_biosynth"/>
    <property type="match status" value="1"/>
</dbReference>
<dbReference type="SUPFAM" id="SSF53218">
    <property type="entry name" value="Molybdenum cofactor biosynthesis proteins"/>
    <property type="match status" value="1"/>
</dbReference>
<dbReference type="STRING" id="74545.EU96_1964"/>
<accession>A0A0A2A3P2</accession>
<dbReference type="SMART" id="SM00852">
    <property type="entry name" value="MoCF_biosynth"/>
    <property type="match status" value="1"/>
</dbReference>
<dbReference type="Gene3D" id="3.30.70.2860">
    <property type="match status" value="1"/>
</dbReference>
<dbReference type="InterPro" id="IPR001453">
    <property type="entry name" value="MoaB/Mog_dom"/>
</dbReference>
<dbReference type="HAMAP" id="MF_00226_B">
    <property type="entry name" value="CinA_B"/>
    <property type="match status" value="1"/>
</dbReference>
<dbReference type="InterPro" id="IPR036425">
    <property type="entry name" value="MoaB/Mog-like_dom_sf"/>
</dbReference>
<dbReference type="SUPFAM" id="SSF142433">
    <property type="entry name" value="CinA-like"/>
    <property type="match status" value="1"/>
</dbReference>
<evidence type="ECO:0000313" key="4">
    <source>
        <dbReference type="Proteomes" id="UP000030445"/>
    </source>
</evidence>
<dbReference type="Pfam" id="PF18146">
    <property type="entry name" value="CinA_KH"/>
    <property type="match status" value="1"/>
</dbReference>
<dbReference type="CDD" id="cd00885">
    <property type="entry name" value="cinA"/>
    <property type="match status" value="1"/>
</dbReference>
<dbReference type="NCBIfam" id="TIGR00200">
    <property type="entry name" value="cinA_nterm"/>
    <property type="match status" value="1"/>
</dbReference>
<sequence length="428" mass="47176">MNHQLNNPSSKEVEILSIGTELLLGNIVNTNAQWISEQLSQLGLNHFRQSTIGDNFDRIIKVIQEISQRSNLLITTGGLGPTPDDLTTKAIAKSFNVSLYERTYLWDEIKQKLSNSKLQDNSSSLRKQCLFPKNAQIINNPRGTAPGMIWEPIKGFTILTFPGVPSEMKTMWEETAVDYIQNKFSDGYSFLSNTLKFSGIGESHVAERINDLLNLKNPTVAPYANLGEVKLRITAKAKSELEANKLIKPVKEKIKNEFSKFIFGENDDTLPSVLIKKLAKRKETIVFAESCTGGLLSSSITSISGSSQVFQGSIVSYSNDLKNSLLNISEDKLKKYGAVSKEVCEAMAINVKKKLGADWSIAISGIAGPNGGCKEKPVGLVHISISGPNNHITNIKKIFNSTRNRTEIQTLSVNLCLNSLRLILLSKS</sequence>
<dbReference type="Pfam" id="PF02464">
    <property type="entry name" value="CinA"/>
    <property type="match status" value="1"/>
</dbReference>
<dbReference type="NCBIfam" id="TIGR00199">
    <property type="entry name" value="PncC_domain"/>
    <property type="match status" value="1"/>
</dbReference>
<feature type="domain" description="MoaB/Mog" evidence="2">
    <location>
        <begin position="14"/>
        <end position="183"/>
    </location>
</feature>
<dbReference type="InterPro" id="IPR050101">
    <property type="entry name" value="CinA"/>
</dbReference>
<dbReference type="InterPro" id="IPR008135">
    <property type="entry name" value="Competence-induced_CinA"/>
</dbReference>
<dbReference type="PIRSF" id="PIRSF006728">
    <property type="entry name" value="CinA"/>
    <property type="match status" value="1"/>
</dbReference>
<dbReference type="Proteomes" id="UP000030445">
    <property type="component" value="Unassembled WGS sequence"/>
</dbReference>
<dbReference type="EMBL" id="JNAM01000014">
    <property type="protein sequence ID" value="KGF96220.1"/>
    <property type="molecule type" value="Genomic_DNA"/>
</dbReference>
<dbReference type="NCBIfam" id="NF001813">
    <property type="entry name" value="PRK00549.1"/>
    <property type="match status" value="1"/>
</dbReference>
<dbReference type="eggNOG" id="COG1058">
    <property type="taxonomic scope" value="Bacteria"/>
</dbReference>
<organism evidence="3 4">
    <name type="scientific">Prochlorococcus marinus str. MIT 9302</name>
    <dbReference type="NCBI Taxonomy" id="74545"/>
    <lineage>
        <taxon>Bacteria</taxon>
        <taxon>Bacillati</taxon>
        <taxon>Cyanobacteriota</taxon>
        <taxon>Cyanophyceae</taxon>
        <taxon>Synechococcales</taxon>
        <taxon>Prochlorococcaceae</taxon>
        <taxon>Prochlorococcus</taxon>
    </lineage>
</organism>
<gene>
    <name evidence="3" type="ORF">EU96_1964</name>
</gene>
<dbReference type="InterPro" id="IPR008136">
    <property type="entry name" value="CinA_C"/>
</dbReference>
<dbReference type="InterPro" id="IPR036653">
    <property type="entry name" value="CinA-like_C"/>
</dbReference>
<comment type="caution">
    <text evidence="3">The sequence shown here is derived from an EMBL/GenBank/DDBJ whole genome shotgun (WGS) entry which is preliminary data.</text>
</comment>
<dbReference type="Gene3D" id="3.40.980.10">
    <property type="entry name" value="MoaB/Mog-like domain"/>
    <property type="match status" value="1"/>
</dbReference>
<dbReference type="Gene3D" id="3.90.950.20">
    <property type="entry name" value="CinA-like"/>
    <property type="match status" value="1"/>
</dbReference>
<dbReference type="NCBIfam" id="TIGR00177">
    <property type="entry name" value="molyb_syn"/>
    <property type="match status" value="1"/>
</dbReference>
<dbReference type="AlphaFoldDB" id="A0A0A2A3P2"/>
<dbReference type="PANTHER" id="PTHR13939">
    <property type="entry name" value="NICOTINAMIDE-NUCLEOTIDE AMIDOHYDROLASE PNCC"/>
    <property type="match status" value="1"/>
</dbReference>
<comment type="similarity">
    <text evidence="1">Belongs to the CinA family.</text>
</comment>
<dbReference type="InterPro" id="IPR041424">
    <property type="entry name" value="CinA_KH"/>
</dbReference>
<dbReference type="eggNOG" id="COG1546">
    <property type="taxonomic scope" value="Bacteria"/>
</dbReference>
<evidence type="ECO:0000313" key="3">
    <source>
        <dbReference type="EMBL" id="KGF96220.1"/>
    </source>
</evidence>
<proteinExistence type="inferred from homology"/>
<protein>
    <recommendedName>
        <fullName evidence="1">CinA-like protein</fullName>
    </recommendedName>
</protein>
<reference evidence="4" key="1">
    <citation type="journal article" date="2014" name="Sci. Data">
        <title>Genomes of diverse isolates of the marine cyanobacterium Prochlorococcus.</title>
        <authorList>
            <person name="Biller S."/>
            <person name="Berube P."/>
            <person name="Thompson J."/>
            <person name="Kelly L."/>
            <person name="Roggensack S."/>
            <person name="Awad L."/>
            <person name="Roache-Johnson K."/>
            <person name="Ding H."/>
            <person name="Giovannoni S.J."/>
            <person name="Moore L.R."/>
            <person name="Chisholm S.W."/>
        </authorList>
    </citation>
    <scope>NUCLEOTIDE SEQUENCE [LARGE SCALE GENOMIC DNA]</scope>
    <source>
        <strain evidence="4">MIT 9302</strain>
    </source>
</reference>
<name>A0A0A2A3P2_PROMR</name>
<evidence type="ECO:0000256" key="1">
    <source>
        <dbReference type="HAMAP-Rule" id="MF_00226"/>
    </source>
</evidence>
<evidence type="ECO:0000259" key="2">
    <source>
        <dbReference type="SMART" id="SM00852"/>
    </source>
</evidence>